<dbReference type="InParanoid" id="A0A2I1DKY7"/>
<name>A0A2I1DKY7_9PROT</name>
<dbReference type="REBASE" id="259326">
    <property type="entry name" value="M.AspSHORF8160P"/>
</dbReference>
<dbReference type="GO" id="GO:0009307">
    <property type="term" value="P:DNA restriction-modification system"/>
    <property type="evidence" value="ECO:0007669"/>
    <property type="project" value="UniProtKB-KW"/>
</dbReference>
<dbReference type="EC" id="2.1.1.72" evidence="2"/>
<evidence type="ECO:0000256" key="1">
    <source>
        <dbReference type="ARBA" id="ARBA00006594"/>
    </source>
</evidence>
<evidence type="ECO:0000256" key="3">
    <source>
        <dbReference type="ARBA" id="ARBA00022603"/>
    </source>
</evidence>
<gene>
    <name evidence="10" type="ORF">B1757_08160</name>
</gene>
<dbReference type="Pfam" id="PF02384">
    <property type="entry name" value="N6_Mtase"/>
    <property type="match status" value="1"/>
</dbReference>
<keyword evidence="5" id="KW-0949">S-adenosyl-L-methionine</keyword>
<keyword evidence="6" id="KW-0680">Restriction system</keyword>
<dbReference type="InterPro" id="IPR051537">
    <property type="entry name" value="DNA_Adenine_Mtase"/>
</dbReference>
<evidence type="ECO:0000256" key="7">
    <source>
        <dbReference type="ARBA" id="ARBA00047942"/>
    </source>
</evidence>
<keyword evidence="11" id="KW-1185">Reference proteome</keyword>
<dbReference type="Pfam" id="PF12161">
    <property type="entry name" value="HsdM_N"/>
    <property type="match status" value="1"/>
</dbReference>
<organism evidence="10 11">
    <name type="scientific">Acidithiobacillus marinus</name>
    <dbReference type="NCBI Taxonomy" id="187490"/>
    <lineage>
        <taxon>Bacteria</taxon>
        <taxon>Pseudomonadati</taxon>
        <taxon>Pseudomonadota</taxon>
        <taxon>Acidithiobacillia</taxon>
        <taxon>Acidithiobacillales</taxon>
        <taxon>Acidithiobacillaceae</taxon>
        <taxon>Acidithiobacillus</taxon>
    </lineage>
</organism>
<evidence type="ECO:0000256" key="2">
    <source>
        <dbReference type="ARBA" id="ARBA00011900"/>
    </source>
</evidence>
<comment type="similarity">
    <text evidence="1">Belongs to the N(4)/N(6)-methyltransferase family.</text>
</comment>
<comment type="caution">
    <text evidence="10">The sequence shown here is derived from an EMBL/GenBank/DDBJ whole genome shotgun (WGS) entry which is preliminary data.</text>
</comment>
<accession>A0A2I1DKY7</accession>
<dbReference type="GO" id="GO:0032259">
    <property type="term" value="P:methylation"/>
    <property type="evidence" value="ECO:0007669"/>
    <property type="project" value="UniProtKB-KW"/>
</dbReference>
<dbReference type="PANTHER" id="PTHR42933">
    <property type="entry name" value="SLR6095 PROTEIN"/>
    <property type="match status" value="1"/>
</dbReference>
<dbReference type="SUPFAM" id="SSF53335">
    <property type="entry name" value="S-adenosyl-L-methionine-dependent methyltransferases"/>
    <property type="match status" value="1"/>
</dbReference>
<dbReference type="Gene3D" id="1.20.1260.30">
    <property type="match status" value="1"/>
</dbReference>
<dbReference type="AlphaFoldDB" id="A0A2I1DKY7"/>
<dbReference type="EMBL" id="MXAV01000034">
    <property type="protein sequence ID" value="PKY10548.1"/>
    <property type="molecule type" value="Genomic_DNA"/>
</dbReference>
<dbReference type="Proteomes" id="UP000234329">
    <property type="component" value="Unassembled WGS sequence"/>
</dbReference>
<dbReference type="RefSeq" id="WP_101537849.1">
    <property type="nucleotide sequence ID" value="NZ_MXAV01000034.1"/>
</dbReference>
<keyword evidence="4 10" id="KW-0808">Transferase</keyword>
<feature type="domain" description="DNA methylase adenine-specific" evidence="8">
    <location>
        <begin position="168"/>
        <end position="502"/>
    </location>
</feature>
<dbReference type="InterPro" id="IPR038333">
    <property type="entry name" value="T1MK-like_N_sf"/>
</dbReference>
<dbReference type="GO" id="GO:0009007">
    <property type="term" value="F:site-specific DNA-methyltransferase (adenine-specific) activity"/>
    <property type="evidence" value="ECO:0007669"/>
    <property type="project" value="UniProtKB-EC"/>
</dbReference>
<sequence>MLQNNPELKSKIDQLWNKFWSGGISNPLTAIEQITYLLFMKRLDELDQKKQADAEWTSESYISKFAGQWIPPEYRDKDGAENYAIDKHTLRWSEFKRMQAEEMLQHVQTKVFPFLKDMNGTESNFTHHMKNAVFIIPKPALLVEAVKTIDEIFEIMERDSQEKGQAFQDIQGDVYEMLLSEIATAGKNGQFRTPRHIIKLMADLVQPQLGHRIADPACGSGGFLLGAYQYIVTELAKKAGNTDFPPDEDGFVRTSVAAGLTEKARAILQASLFGYDIDATMVRLGLMNLMMHGIDEPNIDYKDTLSKSYLEEAEYDIVMANPPFTGSIDKGDINENLSLSTTKTELLFVENIYRLLKKGGTACVIVPQGVLFGSGGAFKTLRQMLVERCDLKAVVTMPSGVFKPYAGVSTAILLFTKVWGPKDKVTQPATEHVWFYEMQADGYSLDDKRSKQEGHGDLQDIVARFHARNPEVDADRTAKWFCVARGEIEAEGYDLSLSRYKEDVFEEVVYEAPAVILERLLVAELGEEFFNHEKHERREKVLEGVESGIVRELLELRGMVG</sequence>
<keyword evidence="3 10" id="KW-0489">Methyltransferase</keyword>
<protein>
    <recommendedName>
        <fullName evidence="2">site-specific DNA-methyltransferase (adenine-specific)</fullName>
        <ecNumber evidence="2">2.1.1.72</ecNumber>
    </recommendedName>
</protein>
<feature type="domain" description="N6 adenine-specific DNA methyltransferase N-terminal" evidence="9">
    <location>
        <begin position="8"/>
        <end position="149"/>
    </location>
</feature>
<dbReference type="OrthoDB" id="9784823at2"/>
<dbReference type="InterPro" id="IPR029063">
    <property type="entry name" value="SAM-dependent_MTases_sf"/>
</dbReference>
<dbReference type="PRINTS" id="PR00507">
    <property type="entry name" value="N12N6MTFRASE"/>
</dbReference>
<proteinExistence type="inferred from homology"/>
<evidence type="ECO:0000313" key="11">
    <source>
        <dbReference type="Proteomes" id="UP000234329"/>
    </source>
</evidence>
<dbReference type="PANTHER" id="PTHR42933:SF3">
    <property type="entry name" value="TYPE I RESTRICTION ENZYME MJAVIII METHYLASE SUBUNIT"/>
    <property type="match status" value="1"/>
</dbReference>
<dbReference type="GO" id="GO:0008170">
    <property type="term" value="F:N-methyltransferase activity"/>
    <property type="evidence" value="ECO:0007669"/>
    <property type="project" value="InterPro"/>
</dbReference>
<comment type="catalytic activity">
    <reaction evidence="7">
        <text>a 2'-deoxyadenosine in DNA + S-adenosyl-L-methionine = an N(6)-methyl-2'-deoxyadenosine in DNA + S-adenosyl-L-homocysteine + H(+)</text>
        <dbReference type="Rhea" id="RHEA:15197"/>
        <dbReference type="Rhea" id="RHEA-COMP:12418"/>
        <dbReference type="Rhea" id="RHEA-COMP:12419"/>
        <dbReference type="ChEBI" id="CHEBI:15378"/>
        <dbReference type="ChEBI" id="CHEBI:57856"/>
        <dbReference type="ChEBI" id="CHEBI:59789"/>
        <dbReference type="ChEBI" id="CHEBI:90615"/>
        <dbReference type="ChEBI" id="CHEBI:90616"/>
        <dbReference type="EC" id="2.1.1.72"/>
    </reaction>
</comment>
<dbReference type="InterPro" id="IPR003356">
    <property type="entry name" value="DNA_methylase_A-5"/>
</dbReference>
<evidence type="ECO:0000256" key="6">
    <source>
        <dbReference type="ARBA" id="ARBA00022747"/>
    </source>
</evidence>
<dbReference type="Gene3D" id="3.40.50.150">
    <property type="entry name" value="Vaccinia Virus protein VP39"/>
    <property type="match status" value="1"/>
</dbReference>
<evidence type="ECO:0000259" key="8">
    <source>
        <dbReference type="Pfam" id="PF02384"/>
    </source>
</evidence>
<dbReference type="InterPro" id="IPR022749">
    <property type="entry name" value="D12N6_MeTrfase_N"/>
</dbReference>
<dbReference type="GO" id="GO:0003677">
    <property type="term" value="F:DNA binding"/>
    <property type="evidence" value="ECO:0007669"/>
    <property type="project" value="InterPro"/>
</dbReference>
<reference evidence="10 11" key="1">
    <citation type="submission" date="2017-03" db="EMBL/GenBank/DDBJ databases">
        <title>Draft genime sequence of the acidophilic sulfur-oxidizing bacterium Acidithiobacillus sp. SH, isolated from seawater.</title>
        <authorList>
            <person name="Sharmin S."/>
            <person name="Tokuhisa M."/>
            <person name="Kanao T."/>
            <person name="Kamimura K."/>
        </authorList>
    </citation>
    <scope>NUCLEOTIDE SEQUENCE [LARGE SCALE GENOMIC DNA]</scope>
    <source>
        <strain evidence="10 11">SH</strain>
    </source>
</reference>
<evidence type="ECO:0000256" key="4">
    <source>
        <dbReference type="ARBA" id="ARBA00022679"/>
    </source>
</evidence>
<evidence type="ECO:0000259" key="9">
    <source>
        <dbReference type="Pfam" id="PF12161"/>
    </source>
</evidence>
<evidence type="ECO:0000313" key="10">
    <source>
        <dbReference type="EMBL" id="PKY10548.1"/>
    </source>
</evidence>
<evidence type="ECO:0000256" key="5">
    <source>
        <dbReference type="ARBA" id="ARBA00022691"/>
    </source>
</evidence>